<organism evidence="2 3">
    <name type="scientific">Paraburkholderia sacchari</name>
    <dbReference type="NCBI Taxonomy" id="159450"/>
    <lineage>
        <taxon>Bacteria</taxon>
        <taxon>Pseudomonadati</taxon>
        <taxon>Pseudomonadota</taxon>
        <taxon>Betaproteobacteria</taxon>
        <taxon>Burkholderiales</taxon>
        <taxon>Burkholderiaceae</taxon>
        <taxon>Paraburkholderia</taxon>
    </lineage>
</organism>
<accession>A0A8T6ZKR8</accession>
<dbReference type="GO" id="GO:0016787">
    <property type="term" value="F:hydrolase activity"/>
    <property type="evidence" value="ECO:0007669"/>
    <property type="project" value="UniProtKB-KW"/>
</dbReference>
<dbReference type="EMBL" id="JTDB02000012">
    <property type="protein sequence ID" value="NLP65123.1"/>
    <property type="molecule type" value="Genomic_DNA"/>
</dbReference>
<feature type="domain" description="AB hydrolase-1" evidence="1">
    <location>
        <begin position="52"/>
        <end position="186"/>
    </location>
</feature>
<gene>
    <name evidence="2" type="ORF">NH14_029115</name>
</gene>
<dbReference type="OrthoDB" id="135231at2"/>
<reference evidence="2" key="1">
    <citation type="journal article" date="2015" name="Genome Announc.">
        <title>Draft Genome Sequence of the Polyhydroxyalkanoate-Producing Bacterium Burkholderia sacchari LMG 19450 Isolated from Brazilian Sugarcane Plantation Soil.</title>
        <authorList>
            <person name="Alexandrino P.M."/>
            <person name="Mendonca T.T."/>
            <person name="Guaman Bautista L.P."/>
            <person name="Cherix J."/>
            <person name="Lozano-Sakalauskas G.C."/>
            <person name="Fujita A."/>
            <person name="Ramos Filho E."/>
            <person name="Long P."/>
            <person name="Padilla G."/>
            <person name="Taciro M.K."/>
            <person name="Gomez J.G."/>
            <person name="Silva L.F."/>
        </authorList>
    </citation>
    <scope>NUCLEOTIDE SEQUENCE</scope>
    <source>
        <strain evidence="2">LMG 19450</strain>
    </source>
</reference>
<sequence>MSETQAITQDQQGPKDHWIETQKGRLFARSWGPDVPQGAASAMSEAAARRAPIILLHDSLGCVALWGAFPQTLARATNRCVIAYDRAGFGASGARTDRLTASFVRDEARHDVPALCNQLGIDRFVAFGHSVGGGMAIECAAQHPQRCAALVTEAAQTFAEDRTLAGIRAAREQFRDPAQFARLARYHGEKTQWVLDAWIETWLSPEFADWSLDTVLPRVQCATLAIHGSLDEYGTRVHPETIAARVSGPARAAIMDGVRHVPHREQEAQVAAMVAEFLQGIAG</sequence>
<evidence type="ECO:0000259" key="1">
    <source>
        <dbReference type="Pfam" id="PF00561"/>
    </source>
</evidence>
<protein>
    <submittedName>
        <fullName evidence="2">Alpha/beta hydrolase</fullName>
    </submittedName>
</protein>
<dbReference type="Gene3D" id="3.40.50.1820">
    <property type="entry name" value="alpha/beta hydrolase"/>
    <property type="match status" value="1"/>
</dbReference>
<dbReference type="PRINTS" id="PR00111">
    <property type="entry name" value="ABHYDROLASE"/>
</dbReference>
<dbReference type="AlphaFoldDB" id="A0A8T6ZKR8"/>
<dbReference type="InterPro" id="IPR029058">
    <property type="entry name" value="AB_hydrolase_fold"/>
</dbReference>
<dbReference type="InterPro" id="IPR050471">
    <property type="entry name" value="AB_hydrolase"/>
</dbReference>
<evidence type="ECO:0000313" key="3">
    <source>
        <dbReference type="Proteomes" id="UP000030460"/>
    </source>
</evidence>
<name>A0A8T6ZKR8_9BURK</name>
<comment type="caution">
    <text evidence="2">The sequence shown here is derived from an EMBL/GenBank/DDBJ whole genome shotgun (WGS) entry which is preliminary data.</text>
</comment>
<proteinExistence type="predicted"/>
<keyword evidence="2" id="KW-0378">Hydrolase</keyword>
<evidence type="ECO:0000313" key="2">
    <source>
        <dbReference type="EMBL" id="NLP65123.1"/>
    </source>
</evidence>
<dbReference type="SUPFAM" id="SSF53474">
    <property type="entry name" value="alpha/beta-Hydrolases"/>
    <property type="match status" value="1"/>
</dbReference>
<keyword evidence="3" id="KW-1185">Reference proteome</keyword>
<dbReference type="InterPro" id="IPR000073">
    <property type="entry name" value="AB_hydrolase_1"/>
</dbReference>
<dbReference type="Pfam" id="PF00561">
    <property type="entry name" value="Abhydrolase_1"/>
    <property type="match status" value="1"/>
</dbReference>
<dbReference type="PANTHER" id="PTHR43433">
    <property type="entry name" value="HYDROLASE, ALPHA/BETA FOLD FAMILY PROTEIN"/>
    <property type="match status" value="1"/>
</dbReference>
<dbReference type="RefSeq" id="WP_052148588.1">
    <property type="nucleotide sequence ID" value="NZ_CADFGF010000026.1"/>
</dbReference>
<dbReference type="PANTHER" id="PTHR43433:SF5">
    <property type="entry name" value="AB HYDROLASE-1 DOMAIN-CONTAINING PROTEIN"/>
    <property type="match status" value="1"/>
</dbReference>
<reference evidence="2" key="2">
    <citation type="submission" date="2020-04" db="EMBL/GenBank/DDBJ databases">
        <authorList>
            <person name="Alexandrino P."/>
            <person name="Mendonca T."/>
            <person name="Guaman L."/>
            <person name="Cherix J."/>
            <person name="Lozano-Sakalauskas G."/>
            <person name="Fujita A."/>
            <person name="Filho E.R."/>
            <person name="Long P."/>
            <person name="Padilla G."/>
            <person name="Taciro M.K."/>
            <person name="Gomez J.G."/>
            <person name="Silva L.F."/>
            <person name="Torres M."/>
        </authorList>
    </citation>
    <scope>NUCLEOTIDE SEQUENCE</scope>
    <source>
        <strain evidence="2">LMG 19450</strain>
    </source>
</reference>
<dbReference type="Proteomes" id="UP000030460">
    <property type="component" value="Unassembled WGS sequence"/>
</dbReference>